<dbReference type="GeneID" id="110250729"/>
<evidence type="ECO:0000313" key="7">
    <source>
        <dbReference type="EnsemblMetazoa" id="XP_020913007.1"/>
    </source>
</evidence>
<dbReference type="OrthoDB" id="1908104at2759"/>
<keyword evidence="2" id="KW-0964">Secreted</keyword>
<feature type="domain" description="Cystatin" evidence="6">
    <location>
        <begin position="42"/>
        <end position="150"/>
    </location>
</feature>
<dbReference type="AlphaFoldDB" id="A0A913Y142"/>
<evidence type="ECO:0000256" key="3">
    <source>
        <dbReference type="ARBA" id="ARBA00022690"/>
    </source>
</evidence>
<keyword evidence="8" id="KW-1185">Reference proteome</keyword>
<dbReference type="InterPro" id="IPR046350">
    <property type="entry name" value="Cystatin_sf"/>
</dbReference>
<dbReference type="SUPFAM" id="SSF54403">
    <property type="entry name" value="Cystatin/monellin"/>
    <property type="match status" value="1"/>
</dbReference>
<evidence type="ECO:0000313" key="8">
    <source>
        <dbReference type="Proteomes" id="UP000887567"/>
    </source>
</evidence>
<reference evidence="7" key="1">
    <citation type="submission" date="2022-11" db="UniProtKB">
        <authorList>
            <consortium name="EnsemblMetazoa"/>
        </authorList>
    </citation>
    <scope>IDENTIFICATION</scope>
</reference>
<comment type="subcellular location">
    <subcellularLocation>
        <location evidence="1">Secreted</location>
    </subcellularLocation>
</comment>
<dbReference type="KEGG" id="epa:110250729"/>
<dbReference type="GO" id="GO:0070062">
    <property type="term" value="C:extracellular exosome"/>
    <property type="evidence" value="ECO:0007669"/>
    <property type="project" value="TreeGrafter"/>
</dbReference>
<accession>A0A913Y142</accession>
<dbReference type="Proteomes" id="UP000887567">
    <property type="component" value="Unplaced"/>
</dbReference>
<dbReference type="Pfam" id="PF00031">
    <property type="entry name" value="Cystatin"/>
    <property type="match status" value="1"/>
</dbReference>
<dbReference type="SMART" id="SM00043">
    <property type="entry name" value="CY"/>
    <property type="match status" value="1"/>
</dbReference>
<evidence type="ECO:0000256" key="1">
    <source>
        <dbReference type="ARBA" id="ARBA00004613"/>
    </source>
</evidence>
<dbReference type="GO" id="GO:0004869">
    <property type="term" value="F:cysteine-type endopeptidase inhibitor activity"/>
    <property type="evidence" value="ECO:0007669"/>
    <property type="project" value="UniProtKB-KW"/>
</dbReference>
<name>A0A913Y142_EXADI</name>
<dbReference type="CDD" id="cd00042">
    <property type="entry name" value="CY"/>
    <property type="match status" value="1"/>
</dbReference>
<evidence type="ECO:0000256" key="5">
    <source>
        <dbReference type="ARBA" id="ARBA00023157"/>
    </source>
</evidence>
<evidence type="ECO:0000256" key="4">
    <source>
        <dbReference type="ARBA" id="ARBA00022704"/>
    </source>
</evidence>
<dbReference type="RefSeq" id="XP_020913007.1">
    <property type="nucleotide sequence ID" value="XM_021057348.1"/>
</dbReference>
<keyword evidence="3" id="KW-0646">Protease inhibitor</keyword>
<evidence type="ECO:0000256" key="2">
    <source>
        <dbReference type="ARBA" id="ARBA00022525"/>
    </source>
</evidence>
<dbReference type="EnsemblMetazoa" id="XM_021057348.1">
    <property type="protein sequence ID" value="XP_020913007.1"/>
    <property type="gene ID" value="LOC110250729"/>
</dbReference>
<evidence type="ECO:0000259" key="6">
    <source>
        <dbReference type="SMART" id="SM00043"/>
    </source>
</evidence>
<keyword evidence="5" id="KW-1015">Disulfide bond</keyword>
<dbReference type="PANTHER" id="PTHR47033">
    <property type="entry name" value="CYSTATIN-M"/>
    <property type="match status" value="1"/>
</dbReference>
<sequence length="155" mass="17813">MRTSYNLYTNDEEAKQFVMMKVLAIFLCFCIIIQATSAERGMMVGGKEPINPRDVPLEGIDKALDMAREKLSSNSCSKFVSQKIIKAEAQVVEGILYFVKIEIAPKDKTKDCQLLDDCRNELYVCSFNIWSRSWLKDPDKQLLVDKLHCDCEFKQ</sequence>
<organism evidence="7 8">
    <name type="scientific">Exaiptasia diaphana</name>
    <name type="common">Tropical sea anemone</name>
    <name type="synonym">Aiptasia pulchella</name>
    <dbReference type="NCBI Taxonomy" id="2652724"/>
    <lineage>
        <taxon>Eukaryota</taxon>
        <taxon>Metazoa</taxon>
        <taxon>Cnidaria</taxon>
        <taxon>Anthozoa</taxon>
        <taxon>Hexacorallia</taxon>
        <taxon>Actiniaria</taxon>
        <taxon>Aiptasiidae</taxon>
        <taxon>Exaiptasia</taxon>
    </lineage>
</organism>
<keyword evidence="4" id="KW-0789">Thiol protease inhibitor</keyword>
<dbReference type="InterPro" id="IPR000010">
    <property type="entry name" value="Cystatin_dom"/>
</dbReference>
<dbReference type="Gene3D" id="3.10.450.10">
    <property type="match status" value="1"/>
</dbReference>
<dbReference type="PANTHER" id="PTHR47033:SF1">
    <property type="entry name" value="CYSTATIN-M"/>
    <property type="match status" value="1"/>
</dbReference>
<protein>
    <recommendedName>
        <fullName evidence="6">Cystatin domain-containing protein</fullName>
    </recommendedName>
</protein>
<proteinExistence type="predicted"/>